<keyword evidence="3" id="KW-1185">Reference proteome</keyword>
<dbReference type="CDD" id="cd18186">
    <property type="entry name" value="BTB_POZ_ZBTB_KLHL-like"/>
    <property type="match status" value="1"/>
</dbReference>
<dbReference type="GeneID" id="40741659"/>
<dbReference type="EMBL" id="KL584981">
    <property type="protein sequence ID" value="KEQ84909.1"/>
    <property type="molecule type" value="Genomic_DNA"/>
</dbReference>
<evidence type="ECO:0000259" key="1">
    <source>
        <dbReference type="Pfam" id="PF00651"/>
    </source>
</evidence>
<dbReference type="Pfam" id="PF00651">
    <property type="entry name" value="BTB"/>
    <property type="match status" value="1"/>
</dbReference>
<proteinExistence type="predicted"/>
<accession>A0A074XMG3</accession>
<dbReference type="SUPFAM" id="SSF54695">
    <property type="entry name" value="POZ domain"/>
    <property type="match status" value="1"/>
</dbReference>
<dbReference type="AlphaFoldDB" id="A0A074XMG3"/>
<sequence>MASSTKSPPDAIVPNLVVITDDADVTLRVIKYTQRLKPGDDGNDKVKSITDFNVNTQVMIRNSEFFKTLLTGNFAEASQSVVTLKEHDPSAMQAIFCALHSQYEDWSASSCGLSITKQTLGLSVHSLCDVISSARHFLIEMVELDSWFKLWYEHGDNSKTDPKSMLYPTYQLNHAEGFAAATKKMVYHHTRIEETKNQQHKDLHLPPRVIQQLCAARGRLKTILSNQIWNHISGLLDGSCNCKEKTLFAFLHALKETGGFPVDQAAQRNPIAYVLHQLADFDDYFEAPAEAKGCSRCSTDWSSAMKTACAVVWKYFDGLCLDCMDHTQPKFADEHEDYWGHLERDMEWDNACRIDHGQATWYYSFMGRADARDKILKRVRLANPRTKFL</sequence>
<dbReference type="HOGENOM" id="CLU_058477_0_0_1"/>
<dbReference type="RefSeq" id="XP_029761096.1">
    <property type="nucleotide sequence ID" value="XM_029899353.1"/>
</dbReference>
<feature type="domain" description="BTB" evidence="1">
    <location>
        <begin position="51"/>
        <end position="101"/>
    </location>
</feature>
<organism evidence="2 3">
    <name type="scientific">Aureobasidium pullulans EXF-150</name>
    <dbReference type="NCBI Taxonomy" id="1043002"/>
    <lineage>
        <taxon>Eukaryota</taxon>
        <taxon>Fungi</taxon>
        <taxon>Dikarya</taxon>
        <taxon>Ascomycota</taxon>
        <taxon>Pezizomycotina</taxon>
        <taxon>Dothideomycetes</taxon>
        <taxon>Dothideomycetidae</taxon>
        <taxon>Dothideales</taxon>
        <taxon>Saccotheciaceae</taxon>
        <taxon>Aureobasidium</taxon>
    </lineage>
</organism>
<dbReference type="Gene3D" id="3.30.710.10">
    <property type="entry name" value="Potassium Channel Kv1.1, Chain A"/>
    <property type="match status" value="1"/>
</dbReference>
<dbReference type="InterPro" id="IPR011333">
    <property type="entry name" value="SKP1/BTB/POZ_sf"/>
</dbReference>
<reference evidence="2 3" key="1">
    <citation type="journal article" date="2014" name="BMC Genomics">
        <title>Genome sequencing of four Aureobasidium pullulans varieties: biotechnological potential, stress tolerance, and description of new species.</title>
        <authorList>
            <person name="Gostin Ar C."/>
            <person name="Ohm R.A."/>
            <person name="Kogej T."/>
            <person name="Sonjak S."/>
            <person name="Turk M."/>
            <person name="Zajc J."/>
            <person name="Zalar P."/>
            <person name="Grube M."/>
            <person name="Sun H."/>
            <person name="Han J."/>
            <person name="Sharma A."/>
            <person name="Chiniquy J."/>
            <person name="Ngan C.Y."/>
            <person name="Lipzen A."/>
            <person name="Barry K."/>
            <person name="Grigoriev I.V."/>
            <person name="Gunde-Cimerman N."/>
        </authorList>
    </citation>
    <scope>NUCLEOTIDE SEQUENCE [LARGE SCALE GENOMIC DNA]</scope>
    <source>
        <strain evidence="2 3">EXF-150</strain>
    </source>
</reference>
<dbReference type="OrthoDB" id="268428at2759"/>
<evidence type="ECO:0000313" key="2">
    <source>
        <dbReference type="EMBL" id="KEQ84909.1"/>
    </source>
</evidence>
<evidence type="ECO:0000313" key="3">
    <source>
        <dbReference type="Proteomes" id="UP000030706"/>
    </source>
</evidence>
<dbReference type="InterPro" id="IPR000210">
    <property type="entry name" value="BTB/POZ_dom"/>
</dbReference>
<dbReference type="Proteomes" id="UP000030706">
    <property type="component" value="Unassembled WGS sequence"/>
</dbReference>
<protein>
    <recommendedName>
        <fullName evidence="1">BTB domain-containing protein</fullName>
    </recommendedName>
</protein>
<dbReference type="STRING" id="1043002.A0A074XMG3"/>
<gene>
    <name evidence="2" type="ORF">M438DRAFT_203568</name>
</gene>
<name>A0A074XMG3_AURPU</name>